<keyword evidence="5 7" id="KW-1133">Transmembrane helix</keyword>
<comment type="caution">
    <text evidence="8">The sequence shown here is derived from an EMBL/GenBank/DDBJ whole genome shotgun (WGS) entry which is preliminary data.</text>
</comment>
<evidence type="ECO:0000313" key="9">
    <source>
        <dbReference type="Proteomes" id="UP000536835"/>
    </source>
</evidence>
<evidence type="ECO:0000256" key="6">
    <source>
        <dbReference type="ARBA" id="ARBA00023136"/>
    </source>
</evidence>
<evidence type="ECO:0000256" key="4">
    <source>
        <dbReference type="ARBA" id="ARBA00022692"/>
    </source>
</evidence>
<keyword evidence="3" id="KW-1003">Cell membrane</keyword>
<evidence type="ECO:0000256" key="3">
    <source>
        <dbReference type="ARBA" id="ARBA00022475"/>
    </source>
</evidence>
<dbReference type="GO" id="GO:0005886">
    <property type="term" value="C:plasma membrane"/>
    <property type="evidence" value="ECO:0007669"/>
    <property type="project" value="UniProtKB-SubCell"/>
</dbReference>
<dbReference type="Pfam" id="PF13440">
    <property type="entry name" value="Polysacc_synt_3"/>
    <property type="match status" value="1"/>
</dbReference>
<feature type="transmembrane region" description="Helical" evidence="7">
    <location>
        <begin position="256"/>
        <end position="279"/>
    </location>
</feature>
<feature type="transmembrane region" description="Helical" evidence="7">
    <location>
        <begin position="299"/>
        <end position="326"/>
    </location>
</feature>
<comment type="subcellular location">
    <subcellularLocation>
        <location evidence="1">Cell membrane</location>
        <topology evidence="1">Multi-pass membrane protein</topology>
    </subcellularLocation>
</comment>
<sequence length="430" mass="45143">MLDLRKTKTSIAALLRTRIARNLAWLAGADVATRAVRLLSVAIVARILGPEAFGVAALLLSSHELVKVGAQIGTGQSIIRAHADELEAVSKASWQLNILVCAVLAGIQLAIGWMVGGATGHVSAPYLGMALALVFLGMPLGLVHVFRALRDERADEVARIAAAQNIADCVLTVVLALAGAGVWALVLPKVLTMPIWLVCVRRLVKWQPQREVQAAAWGPILKFGLPILGSEALAAVRLNLDKPIIGAVLGVEAAGLWYLATSAGLGLTQAVSSAFSLILMPFLCKDEEGQSRRERFDRFAWTALPALTAVFVVQAVAAPLYVPILFGNRWDGAVAIVAVLCLTGAPRLLWESVVQLARSEGRSGAEFAGNALIGTAALLALLAGAQLSLLAAAIALAAVTGGAQLILSICLRFVGLQMTPSSQTKELQHA</sequence>
<organism evidence="8 9">
    <name type="scientific">Parvularcula mediterranea</name>
    <dbReference type="NCBI Taxonomy" id="2732508"/>
    <lineage>
        <taxon>Bacteria</taxon>
        <taxon>Pseudomonadati</taxon>
        <taxon>Pseudomonadota</taxon>
        <taxon>Alphaproteobacteria</taxon>
        <taxon>Parvularculales</taxon>
        <taxon>Parvularculaceae</taxon>
        <taxon>Parvularcula</taxon>
    </lineage>
</organism>
<evidence type="ECO:0000313" key="8">
    <source>
        <dbReference type="EMBL" id="NNU16509.1"/>
    </source>
</evidence>
<evidence type="ECO:0000256" key="1">
    <source>
        <dbReference type="ARBA" id="ARBA00004651"/>
    </source>
</evidence>
<feature type="transmembrane region" description="Helical" evidence="7">
    <location>
        <begin position="166"/>
        <end position="186"/>
    </location>
</feature>
<keyword evidence="9" id="KW-1185">Reference proteome</keyword>
<dbReference type="InterPro" id="IPR050833">
    <property type="entry name" value="Poly_Biosynth_Transport"/>
</dbReference>
<keyword evidence="4 7" id="KW-0812">Transmembrane</keyword>
<feature type="transmembrane region" description="Helical" evidence="7">
    <location>
        <begin position="332"/>
        <end position="350"/>
    </location>
</feature>
<dbReference type="AlphaFoldDB" id="A0A7Y3W5D8"/>
<feature type="transmembrane region" description="Helical" evidence="7">
    <location>
        <begin position="96"/>
        <end position="115"/>
    </location>
</feature>
<evidence type="ECO:0000256" key="7">
    <source>
        <dbReference type="SAM" id="Phobius"/>
    </source>
</evidence>
<feature type="transmembrane region" description="Helical" evidence="7">
    <location>
        <begin position="395"/>
        <end position="415"/>
    </location>
</feature>
<feature type="transmembrane region" description="Helical" evidence="7">
    <location>
        <begin position="127"/>
        <end position="146"/>
    </location>
</feature>
<dbReference type="RefSeq" id="WP_173199025.1">
    <property type="nucleotide sequence ID" value="NZ_JABFCX010000003.1"/>
</dbReference>
<name>A0A7Y3W5D8_9PROT</name>
<keyword evidence="6 7" id="KW-0472">Membrane</keyword>
<dbReference type="PANTHER" id="PTHR30250:SF10">
    <property type="entry name" value="LIPOPOLYSACCHARIDE BIOSYNTHESIS PROTEIN WZXC"/>
    <property type="match status" value="1"/>
</dbReference>
<accession>A0A7Y3W5D8</accession>
<evidence type="ECO:0000256" key="5">
    <source>
        <dbReference type="ARBA" id="ARBA00022989"/>
    </source>
</evidence>
<feature type="transmembrane region" description="Helical" evidence="7">
    <location>
        <begin position="371"/>
        <end position="389"/>
    </location>
</feature>
<reference evidence="8 9" key="1">
    <citation type="submission" date="2020-05" db="EMBL/GenBank/DDBJ databases">
        <title>Parvularcula mediterraneae sp. nov., isolated from polypropylene straw from shallow seawater of the seashore of Laganas in Zakynthos island, Greece.</title>
        <authorList>
            <person name="Szabo I."/>
            <person name="Al-Omari J."/>
            <person name="Rado J."/>
            <person name="Szerdahelyi G.S."/>
        </authorList>
    </citation>
    <scope>NUCLEOTIDE SEQUENCE [LARGE SCALE GENOMIC DNA]</scope>
    <source>
        <strain evidence="8 9">ZS-1/3</strain>
    </source>
</reference>
<dbReference type="EMBL" id="JABFCX010000003">
    <property type="protein sequence ID" value="NNU16509.1"/>
    <property type="molecule type" value="Genomic_DNA"/>
</dbReference>
<evidence type="ECO:0000256" key="2">
    <source>
        <dbReference type="ARBA" id="ARBA00007430"/>
    </source>
</evidence>
<dbReference type="Proteomes" id="UP000536835">
    <property type="component" value="Unassembled WGS sequence"/>
</dbReference>
<gene>
    <name evidence="8" type="ORF">HK107_09275</name>
</gene>
<proteinExistence type="inferred from homology"/>
<dbReference type="PANTHER" id="PTHR30250">
    <property type="entry name" value="PST FAMILY PREDICTED COLANIC ACID TRANSPORTER"/>
    <property type="match status" value="1"/>
</dbReference>
<protein>
    <submittedName>
        <fullName evidence="8">Oligosaccharide flippase family protein</fullName>
    </submittedName>
</protein>
<comment type="similarity">
    <text evidence="2">Belongs to the polysaccharide synthase family.</text>
</comment>